<evidence type="ECO:0000313" key="2">
    <source>
        <dbReference type="Proteomes" id="UP001055879"/>
    </source>
</evidence>
<reference evidence="2" key="1">
    <citation type="journal article" date="2022" name="Mol. Ecol. Resour.">
        <title>The genomes of chicory, endive, great burdock and yacon provide insights into Asteraceae palaeo-polyploidization history and plant inulin production.</title>
        <authorList>
            <person name="Fan W."/>
            <person name="Wang S."/>
            <person name="Wang H."/>
            <person name="Wang A."/>
            <person name="Jiang F."/>
            <person name="Liu H."/>
            <person name="Zhao H."/>
            <person name="Xu D."/>
            <person name="Zhang Y."/>
        </authorList>
    </citation>
    <scope>NUCLEOTIDE SEQUENCE [LARGE SCALE GENOMIC DNA]</scope>
    <source>
        <strain evidence="2">cv. Niubang</strain>
    </source>
</reference>
<organism evidence="1 2">
    <name type="scientific">Arctium lappa</name>
    <name type="common">Greater burdock</name>
    <name type="synonym">Lappa major</name>
    <dbReference type="NCBI Taxonomy" id="4217"/>
    <lineage>
        <taxon>Eukaryota</taxon>
        <taxon>Viridiplantae</taxon>
        <taxon>Streptophyta</taxon>
        <taxon>Embryophyta</taxon>
        <taxon>Tracheophyta</taxon>
        <taxon>Spermatophyta</taxon>
        <taxon>Magnoliopsida</taxon>
        <taxon>eudicotyledons</taxon>
        <taxon>Gunneridae</taxon>
        <taxon>Pentapetalae</taxon>
        <taxon>asterids</taxon>
        <taxon>campanulids</taxon>
        <taxon>Asterales</taxon>
        <taxon>Asteraceae</taxon>
        <taxon>Carduoideae</taxon>
        <taxon>Cardueae</taxon>
        <taxon>Arctiinae</taxon>
        <taxon>Arctium</taxon>
    </lineage>
</organism>
<sequence length="208" mass="23607">MAKTMAFASGNLMSSIEYFNYKRLLTARSLQINKNITTVGFHGQPLRVGCTAAFRLSRKHFLVYSCQPGNPLPPSPPPPPPTSWQQWIFGLITTVIVPFFSRKWTKILKLKDEVDTVIEETEKIADYVEEVAETVDKVAKDVVDHLPEGGQWRNAAVFVEGVAEEIAREAHLVEDFLHEVEEVEEKAELLFESVNDQIKNVHEDLNTR</sequence>
<proteinExistence type="predicted"/>
<dbReference type="Proteomes" id="UP001055879">
    <property type="component" value="Linkage Group LG12"/>
</dbReference>
<evidence type="ECO:0000313" key="1">
    <source>
        <dbReference type="EMBL" id="KAI3685268.1"/>
    </source>
</evidence>
<keyword evidence="2" id="KW-1185">Reference proteome</keyword>
<gene>
    <name evidence="1" type="ORF">L6452_34508</name>
</gene>
<reference evidence="1 2" key="2">
    <citation type="journal article" date="2022" name="Mol. Ecol. Resour.">
        <title>The genomes of chicory, endive, great burdock and yacon provide insights into Asteraceae paleo-polyploidization history and plant inulin production.</title>
        <authorList>
            <person name="Fan W."/>
            <person name="Wang S."/>
            <person name="Wang H."/>
            <person name="Wang A."/>
            <person name="Jiang F."/>
            <person name="Liu H."/>
            <person name="Zhao H."/>
            <person name="Xu D."/>
            <person name="Zhang Y."/>
        </authorList>
    </citation>
    <scope>NUCLEOTIDE SEQUENCE [LARGE SCALE GENOMIC DNA]</scope>
    <source>
        <strain evidence="2">cv. Niubang</strain>
    </source>
</reference>
<comment type="caution">
    <text evidence="1">The sequence shown here is derived from an EMBL/GenBank/DDBJ whole genome shotgun (WGS) entry which is preliminary data.</text>
</comment>
<accession>A0ACB8YIZ8</accession>
<name>A0ACB8YIZ8_ARCLA</name>
<protein>
    <submittedName>
        <fullName evidence="1">Uncharacterized protein</fullName>
    </submittedName>
</protein>
<dbReference type="EMBL" id="CM042058">
    <property type="protein sequence ID" value="KAI3685268.1"/>
    <property type="molecule type" value="Genomic_DNA"/>
</dbReference>